<dbReference type="GO" id="GO:0003677">
    <property type="term" value="F:DNA binding"/>
    <property type="evidence" value="ECO:0007669"/>
    <property type="project" value="InterPro"/>
</dbReference>
<dbReference type="AlphaFoldDB" id="A0A2R5EJE1"/>
<dbReference type="RefSeq" id="WP_108991543.1">
    <property type="nucleotide sequence ID" value="NZ_BDQX01000036.1"/>
</dbReference>
<reference evidence="2 3" key="1">
    <citation type="submission" date="2017-08" db="EMBL/GenBank/DDBJ databases">
        <title>Substantial Increase in Enzyme Production by Combined Drug-Resistance Mutations in Paenibacillus agaridevorans.</title>
        <authorList>
            <person name="Tanaka Y."/>
            <person name="Funane K."/>
            <person name="Hosaka T."/>
            <person name="Shiwa Y."/>
            <person name="Fujita N."/>
            <person name="Miyazaki T."/>
            <person name="Yoshikawa H."/>
            <person name="Murakami K."/>
            <person name="Kasahara K."/>
            <person name="Inaoka T."/>
            <person name="Hiraga Y."/>
            <person name="Ochi K."/>
        </authorList>
    </citation>
    <scope>NUCLEOTIDE SEQUENCE [LARGE SCALE GENOMIC DNA]</scope>
    <source>
        <strain evidence="2 3">T-3040</strain>
    </source>
</reference>
<feature type="domain" description="Helix-turn-helix" evidence="1">
    <location>
        <begin position="4"/>
        <end position="53"/>
    </location>
</feature>
<evidence type="ECO:0000313" key="3">
    <source>
        <dbReference type="Proteomes" id="UP000245202"/>
    </source>
</evidence>
<dbReference type="Pfam" id="PF12728">
    <property type="entry name" value="HTH_17"/>
    <property type="match status" value="1"/>
</dbReference>
<proteinExistence type="predicted"/>
<evidence type="ECO:0000313" key="2">
    <source>
        <dbReference type="EMBL" id="GBG06205.1"/>
    </source>
</evidence>
<keyword evidence="3" id="KW-1185">Reference proteome</keyword>
<sequence length="59" mass="6734">MERLFTIKETMDILQLSYTTVYGMCHNGQLPSCKVGGSIRIPQESLRNFILNNTTRGQQ</sequence>
<dbReference type="EMBL" id="BDQX01000036">
    <property type="protein sequence ID" value="GBG06205.1"/>
    <property type="molecule type" value="Genomic_DNA"/>
</dbReference>
<dbReference type="InterPro" id="IPR010093">
    <property type="entry name" value="SinI_DNA-bd"/>
</dbReference>
<dbReference type="InterPro" id="IPR041657">
    <property type="entry name" value="HTH_17"/>
</dbReference>
<dbReference type="SUPFAM" id="SSF46955">
    <property type="entry name" value="Putative DNA-binding domain"/>
    <property type="match status" value="1"/>
</dbReference>
<accession>A0A2R5EJE1</accession>
<name>A0A2R5EJE1_9BACL</name>
<dbReference type="NCBIfam" id="TIGR01764">
    <property type="entry name" value="excise"/>
    <property type="match status" value="1"/>
</dbReference>
<dbReference type="InterPro" id="IPR009061">
    <property type="entry name" value="DNA-bd_dom_put_sf"/>
</dbReference>
<comment type="caution">
    <text evidence="2">The sequence shown here is derived from an EMBL/GenBank/DDBJ whole genome shotgun (WGS) entry which is preliminary data.</text>
</comment>
<gene>
    <name evidence="2" type="ORF">PAT3040_00718</name>
</gene>
<protein>
    <recommendedName>
        <fullName evidence="1">Helix-turn-helix domain-containing protein</fullName>
    </recommendedName>
</protein>
<organism evidence="2 3">
    <name type="scientific">Paenibacillus agaridevorans</name>
    <dbReference type="NCBI Taxonomy" id="171404"/>
    <lineage>
        <taxon>Bacteria</taxon>
        <taxon>Bacillati</taxon>
        <taxon>Bacillota</taxon>
        <taxon>Bacilli</taxon>
        <taxon>Bacillales</taxon>
        <taxon>Paenibacillaceae</taxon>
        <taxon>Paenibacillus</taxon>
    </lineage>
</organism>
<evidence type="ECO:0000259" key="1">
    <source>
        <dbReference type="Pfam" id="PF12728"/>
    </source>
</evidence>
<dbReference type="Proteomes" id="UP000245202">
    <property type="component" value="Unassembled WGS sequence"/>
</dbReference>